<dbReference type="Proteomes" id="UP000789572">
    <property type="component" value="Unassembled WGS sequence"/>
</dbReference>
<dbReference type="InterPro" id="IPR039769">
    <property type="entry name" value="Bud23-like"/>
</dbReference>
<dbReference type="AlphaFoldDB" id="A0A9N9GIY6"/>
<sequence length="465" mass="53337">AKRALELLNLPSNTSCYLLDIGCGSGLSEVALEREVEGDLFLQDVGQGLGFRPWSNKYSISALQWLCNADKQSHNPRARLHRFFLTLYSCLRRGARAVFQFYPENDDKCELIMNIAMRYGFDGGMVIDFPNSKKKEDGYYYPYHKCLVPLPNFTRYREPPESLFGFLNVFERLKYLSPFASAVFHGPYHMFGEPAMEAIINFKWRKFARTVDQGNMIKHLVFVFSIMVLALGFLFIAVEIMQMIAYCTSYFSMYNIIDLGSTILPMIYAAGVFSGSSWRRGCVGTSMLFVYVDFILRLRVFTTKFSFPQKFVPLVTIKALNRIAEVTDLVGDSPVTSDFSTQHALVSVFFFVTGNFGSLSDAFGNPTVAFLAIVFSFITAVILLNILIALMSDVVGNAKIVGKHVWLKQKAEFICELEMCMLTRKQRQRRDFFPYLIYYYAKDDSMQKYKKEWQGNKRYFTSKTT</sequence>
<dbReference type="SUPFAM" id="SSF53335">
    <property type="entry name" value="S-adenosyl-L-methionine-dependent methyltransferases"/>
    <property type="match status" value="1"/>
</dbReference>
<evidence type="ECO:0000313" key="2">
    <source>
        <dbReference type="EMBL" id="CAG8605270.1"/>
    </source>
</evidence>
<accession>A0A9N9GIY6</accession>
<evidence type="ECO:0000256" key="1">
    <source>
        <dbReference type="SAM" id="Phobius"/>
    </source>
</evidence>
<keyword evidence="1" id="KW-0812">Transmembrane</keyword>
<gene>
    <name evidence="2" type="ORF">POCULU_LOCUS7678</name>
</gene>
<dbReference type="PANTHER" id="PTHR12734:SF0">
    <property type="entry name" value="18S RRNA (GUANINE-N(7))-METHYLTRANSFERASE-RELATED"/>
    <property type="match status" value="1"/>
</dbReference>
<feature type="transmembrane region" description="Helical" evidence="1">
    <location>
        <begin position="219"/>
        <end position="238"/>
    </location>
</feature>
<dbReference type="PANTHER" id="PTHR12734">
    <property type="entry name" value="METHYLTRANSFERASE-RELATED"/>
    <property type="match status" value="1"/>
</dbReference>
<proteinExistence type="predicted"/>
<dbReference type="GO" id="GO:0005730">
    <property type="term" value="C:nucleolus"/>
    <property type="evidence" value="ECO:0007669"/>
    <property type="project" value="TreeGrafter"/>
</dbReference>
<dbReference type="InterPro" id="IPR029063">
    <property type="entry name" value="SAM-dependent_MTases_sf"/>
</dbReference>
<keyword evidence="3" id="KW-1185">Reference proteome</keyword>
<feature type="transmembrane region" description="Helical" evidence="1">
    <location>
        <begin position="369"/>
        <end position="390"/>
    </location>
</feature>
<feature type="transmembrane region" description="Helical" evidence="1">
    <location>
        <begin position="277"/>
        <end position="296"/>
    </location>
</feature>
<evidence type="ECO:0000313" key="3">
    <source>
        <dbReference type="Proteomes" id="UP000789572"/>
    </source>
</evidence>
<dbReference type="OrthoDB" id="2877at2759"/>
<reference evidence="2" key="1">
    <citation type="submission" date="2021-06" db="EMBL/GenBank/DDBJ databases">
        <authorList>
            <person name="Kallberg Y."/>
            <person name="Tangrot J."/>
            <person name="Rosling A."/>
        </authorList>
    </citation>
    <scope>NUCLEOTIDE SEQUENCE</scope>
    <source>
        <strain evidence="2">IA702</strain>
    </source>
</reference>
<dbReference type="EMBL" id="CAJVPJ010001835">
    <property type="protein sequence ID" value="CAG8605270.1"/>
    <property type="molecule type" value="Genomic_DNA"/>
</dbReference>
<protein>
    <submittedName>
        <fullName evidence="2">43_t:CDS:1</fullName>
    </submittedName>
</protein>
<dbReference type="Gene3D" id="3.40.50.150">
    <property type="entry name" value="Vaccinia Virus protein VP39"/>
    <property type="match status" value="1"/>
</dbReference>
<dbReference type="GO" id="GO:0070476">
    <property type="term" value="P:rRNA (guanine-N7)-methylation"/>
    <property type="evidence" value="ECO:0007669"/>
    <property type="project" value="InterPro"/>
</dbReference>
<organism evidence="2 3">
    <name type="scientific">Paraglomus occultum</name>
    <dbReference type="NCBI Taxonomy" id="144539"/>
    <lineage>
        <taxon>Eukaryota</taxon>
        <taxon>Fungi</taxon>
        <taxon>Fungi incertae sedis</taxon>
        <taxon>Mucoromycota</taxon>
        <taxon>Glomeromycotina</taxon>
        <taxon>Glomeromycetes</taxon>
        <taxon>Paraglomerales</taxon>
        <taxon>Paraglomeraceae</taxon>
        <taxon>Paraglomus</taxon>
    </lineage>
</organism>
<feature type="non-terminal residue" evidence="2">
    <location>
        <position position="1"/>
    </location>
</feature>
<feature type="transmembrane region" description="Helical" evidence="1">
    <location>
        <begin position="250"/>
        <end position="271"/>
    </location>
</feature>
<dbReference type="GO" id="GO:0016435">
    <property type="term" value="F:rRNA (guanine) methyltransferase activity"/>
    <property type="evidence" value="ECO:0007669"/>
    <property type="project" value="InterPro"/>
</dbReference>
<keyword evidence="1" id="KW-0472">Membrane</keyword>
<name>A0A9N9GIY6_9GLOM</name>
<keyword evidence="1" id="KW-1133">Transmembrane helix</keyword>
<comment type="caution">
    <text evidence="2">The sequence shown here is derived from an EMBL/GenBank/DDBJ whole genome shotgun (WGS) entry which is preliminary data.</text>
</comment>